<comment type="caution">
    <text evidence="2">The sequence shown here is derived from an EMBL/GenBank/DDBJ whole genome shotgun (WGS) entry which is preliminary data.</text>
</comment>
<dbReference type="Proteomes" id="UP000660729">
    <property type="component" value="Unassembled WGS sequence"/>
</dbReference>
<evidence type="ECO:0000313" key="2">
    <source>
        <dbReference type="EMBL" id="KAF7192517.1"/>
    </source>
</evidence>
<reference evidence="2" key="1">
    <citation type="submission" date="2020-04" db="EMBL/GenBank/DDBJ databases">
        <title>Draft genome resource of the tomato pathogen Pseudocercospora fuligena.</title>
        <authorList>
            <person name="Zaccaron A."/>
        </authorList>
    </citation>
    <scope>NUCLEOTIDE SEQUENCE</scope>
    <source>
        <strain evidence="2">PF001</strain>
    </source>
</reference>
<keyword evidence="3" id="KW-1185">Reference proteome</keyword>
<organism evidence="2 3">
    <name type="scientific">Pseudocercospora fuligena</name>
    <dbReference type="NCBI Taxonomy" id="685502"/>
    <lineage>
        <taxon>Eukaryota</taxon>
        <taxon>Fungi</taxon>
        <taxon>Dikarya</taxon>
        <taxon>Ascomycota</taxon>
        <taxon>Pezizomycotina</taxon>
        <taxon>Dothideomycetes</taxon>
        <taxon>Dothideomycetidae</taxon>
        <taxon>Mycosphaerellales</taxon>
        <taxon>Mycosphaerellaceae</taxon>
        <taxon>Pseudocercospora</taxon>
    </lineage>
</organism>
<evidence type="ECO:0000256" key="1">
    <source>
        <dbReference type="SAM" id="MobiDB-lite"/>
    </source>
</evidence>
<feature type="compositionally biased region" description="Basic and acidic residues" evidence="1">
    <location>
        <begin position="20"/>
        <end position="36"/>
    </location>
</feature>
<name>A0A8H6RKZ1_9PEZI</name>
<feature type="compositionally biased region" description="Polar residues" evidence="1">
    <location>
        <begin position="71"/>
        <end position="86"/>
    </location>
</feature>
<gene>
    <name evidence="2" type="ORF">HII31_06149</name>
</gene>
<evidence type="ECO:0000313" key="3">
    <source>
        <dbReference type="Proteomes" id="UP000660729"/>
    </source>
</evidence>
<dbReference type="EMBL" id="JABCIY010000121">
    <property type="protein sequence ID" value="KAF7192517.1"/>
    <property type="molecule type" value="Genomic_DNA"/>
</dbReference>
<protein>
    <submittedName>
        <fullName evidence="2">Uncharacterized protein</fullName>
    </submittedName>
</protein>
<dbReference type="AlphaFoldDB" id="A0A8H6RKZ1"/>
<proteinExistence type="predicted"/>
<dbReference type="OrthoDB" id="3644226at2759"/>
<sequence>MLPFFRSSTRKTGKGASEVSKVEDLSSWEVVERNDESIVGTEMKTMSPHSMHDSIMSPINDGSPKSKKPEANNTPLTATAAHSSAEVSAPTHGPSPFVTSRLTRNLSAPVMDLSERFGNDSEADDFVFVDGEKITIHLRGQEVQVWKCSGLECDGTCPPGCPFYGRDLRSKARRTRRKVGEALDDMFAPSYEKDRTTFRAIVTLTGEFADDARRAVNNTFFE</sequence>
<accession>A0A8H6RKZ1</accession>
<feature type="region of interest" description="Disordered" evidence="1">
    <location>
        <begin position="1"/>
        <end position="100"/>
    </location>
</feature>